<dbReference type="PANTHER" id="PTHR33799">
    <property type="entry name" value="PTS PERMEASE-RELATED-RELATED"/>
    <property type="match status" value="1"/>
</dbReference>
<dbReference type="PROSITE" id="PS51096">
    <property type="entry name" value="PTS_EIIA_TYPE_4"/>
    <property type="match status" value="1"/>
</dbReference>
<dbReference type="RefSeq" id="WP_161902038.1">
    <property type="nucleotide sequence ID" value="NZ_MAEL01000035.1"/>
</dbReference>
<keyword evidence="3" id="KW-0963">Cytoplasm</keyword>
<evidence type="ECO:0000256" key="7">
    <source>
        <dbReference type="ARBA" id="ARBA00022777"/>
    </source>
</evidence>
<evidence type="ECO:0000259" key="8">
    <source>
        <dbReference type="PROSITE" id="PS51096"/>
    </source>
</evidence>
<keyword evidence="10" id="KW-1185">Reference proteome</keyword>
<keyword evidence="7" id="KW-0418">Kinase</keyword>
<comment type="subcellular location">
    <subcellularLocation>
        <location evidence="1">Cytoplasm</location>
    </subcellularLocation>
</comment>
<gene>
    <name evidence="9" type="ORF">BAU17_04530</name>
</gene>
<feature type="domain" description="PTS EIIA type-4" evidence="8">
    <location>
        <begin position="4"/>
        <end position="139"/>
    </location>
</feature>
<evidence type="ECO:0000256" key="3">
    <source>
        <dbReference type="ARBA" id="ARBA00022490"/>
    </source>
</evidence>
<protein>
    <recommendedName>
        <fullName evidence="8">PTS EIIA type-4 domain-containing protein</fullName>
    </recommendedName>
</protein>
<evidence type="ECO:0000313" key="9">
    <source>
        <dbReference type="EMBL" id="KAF1304166.1"/>
    </source>
</evidence>
<evidence type="ECO:0000313" key="10">
    <source>
        <dbReference type="Proteomes" id="UP000782705"/>
    </source>
</evidence>
<dbReference type="Pfam" id="PF03610">
    <property type="entry name" value="EIIA-man"/>
    <property type="match status" value="1"/>
</dbReference>
<name>A0ABQ6YZW7_9ENTE</name>
<evidence type="ECO:0000256" key="5">
    <source>
        <dbReference type="ARBA" id="ARBA00022679"/>
    </source>
</evidence>
<evidence type="ECO:0000256" key="1">
    <source>
        <dbReference type="ARBA" id="ARBA00004496"/>
    </source>
</evidence>
<keyword evidence="6" id="KW-0598">Phosphotransferase system</keyword>
<sequence length="143" mass="16183">MKNELRFILASHGPFARAALETLEMIAGKQSNMTALELQFGEGLEEFVGKYEAEIAQYPEDTIIILTDIFGGTPSNAALQLLFNHENIQVFSGFNIPLVLELSTMSFENVADLCAFAEKNWPNYLTNINQQMQKREEVIEDEY</sequence>
<dbReference type="InterPro" id="IPR036662">
    <property type="entry name" value="PTS_EIIA_man-typ_sf"/>
</dbReference>
<proteinExistence type="predicted"/>
<dbReference type="InterPro" id="IPR004701">
    <property type="entry name" value="PTS_EIIA_man-typ"/>
</dbReference>
<dbReference type="InterPro" id="IPR033887">
    <property type="entry name" value="PTS_IIA_man"/>
</dbReference>
<dbReference type="CDD" id="cd00006">
    <property type="entry name" value="PTS_IIA_man"/>
    <property type="match status" value="1"/>
</dbReference>
<dbReference type="Gene3D" id="3.40.50.510">
    <property type="entry name" value="Phosphotransferase system, mannose-type IIA component"/>
    <property type="match status" value="1"/>
</dbReference>
<organism evidence="9 10">
    <name type="scientific">Candidatus Enterococcus willemsii</name>
    <dbReference type="NCBI Taxonomy" id="1857215"/>
    <lineage>
        <taxon>Bacteria</taxon>
        <taxon>Bacillati</taxon>
        <taxon>Bacillota</taxon>
        <taxon>Bacilli</taxon>
        <taxon>Lactobacillales</taxon>
        <taxon>Enterococcaceae</taxon>
        <taxon>Enterococcus</taxon>
    </lineage>
</organism>
<comment type="caution">
    <text evidence="9">The sequence shown here is derived from an EMBL/GenBank/DDBJ whole genome shotgun (WGS) entry which is preliminary data.</text>
</comment>
<evidence type="ECO:0000256" key="4">
    <source>
        <dbReference type="ARBA" id="ARBA00022597"/>
    </source>
</evidence>
<accession>A0ABQ6YZW7</accession>
<dbReference type="Proteomes" id="UP000782705">
    <property type="component" value="Unassembled WGS sequence"/>
</dbReference>
<dbReference type="InterPro" id="IPR051471">
    <property type="entry name" value="Bacterial_PTS_sugar_comp"/>
</dbReference>
<dbReference type="SUPFAM" id="SSF53062">
    <property type="entry name" value="PTS system fructose IIA component-like"/>
    <property type="match status" value="1"/>
</dbReference>
<reference evidence="9 10" key="1">
    <citation type="submission" date="2016-06" db="EMBL/GenBank/DDBJ databases">
        <title>Four novel species of enterococci isolated from chicken manure.</title>
        <authorList>
            <person name="Van Tyne D."/>
        </authorList>
    </citation>
    <scope>NUCLEOTIDE SEQUENCE [LARGE SCALE GENOMIC DNA]</scope>
    <source>
        <strain evidence="9 10">CU12B</strain>
    </source>
</reference>
<dbReference type="EMBL" id="MAEL01000035">
    <property type="protein sequence ID" value="KAF1304166.1"/>
    <property type="molecule type" value="Genomic_DNA"/>
</dbReference>
<keyword evidence="4" id="KW-0762">Sugar transport</keyword>
<keyword evidence="2" id="KW-0813">Transport</keyword>
<dbReference type="PANTHER" id="PTHR33799:SF1">
    <property type="entry name" value="PTS SYSTEM MANNOSE-SPECIFIC EIIAB COMPONENT-RELATED"/>
    <property type="match status" value="1"/>
</dbReference>
<evidence type="ECO:0000256" key="2">
    <source>
        <dbReference type="ARBA" id="ARBA00022448"/>
    </source>
</evidence>
<evidence type="ECO:0000256" key="6">
    <source>
        <dbReference type="ARBA" id="ARBA00022683"/>
    </source>
</evidence>
<keyword evidence="5" id="KW-0808">Transferase</keyword>